<keyword evidence="4 13" id="KW-0812">Transmembrane</keyword>
<keyword evidence="16" id="KW-1185">Reference proteome</keyword>
<evidence type="ECO:0000256" key="3">
    <source>
        <dbReference type="ARBA" id="ARBA00022670"/>
    </source>
</evidence>
<dbReference type="EC" id="3.4.26.1" evidence="11"/>
<evidence type="ECO:0000259" key="14">
    <source>
        <dbReference type="Pfam" id="PF02517"/>
    </source>
</evidence>
<evidence type="ECO:0000256" key="1">
    <source>
        <dbReference type="ARBA" id="ARBA00004477"/>
    </source>
</evidence>
<dbReference type="OrthoDB" id="271604at2759"/>
<feature type="transmembrane region" description="Helical" evidence="13">
    <location>
        <begin position="211"/>
        <end position="230"/>
    </location>
</feature>
<dbReference type="InterPro" id="IPR039731">
    <property type="entry name" value="Rce1"/>
</dbReference>
<evidence type="ECO:0000256" key="13">
    <source>
        <dbReference type="SAM" id="Phobius"/>
    </source>
</evidence>
<evidence type="ECO:0000313" key="16">
    <source>
        <dbReference type="Proteomes" id="UP000015104"/>
    </source>
</evidence>
<reference evidence="15" key="2">
    <citation type="submission" date="2015-06" db="UniProtKB">
        <authorList>
            <consortium name="EnsemblMetazoa"/>
        </authorList>
    </citation>
    <scope>IDENTIFICATION</scope>
</reference>
<organism evidence="15 16">
    <name type="scientific">Tetranychus urticae</name>
    <name type="common">Two-spotted spider mite</name>
    <dbReference type="NCBI Taxonomy" id="32264"/>
    <lineage>
        <taxon>Eukaryota</taxon>
        <taxon>Metazoa</taxon>
        <taxon>Ecdysozoa</taxon>
        <taxon>Arthropoda</taxon>
        <taxon>Chelicerata</taxon>
        <taxon>Arachnida</taxon>
        <taxon>Acari</taxon>
        <taxon>Acariformes</taxon>
        <taxon>Trombidiformes</taxon>
        <taxon>Prostigmata</taxon>
        <taxon>Eleutherengona</taxon>
        <taxon>Raphignathae</taxon>
        <taxon>Tetranychoidea</taxon>
        <taxon>Tetranychidae</taxon>
        <taxon>Tetranychus</taxon>
    </lineage>
</organism>
<dbReference type="EnsemblMetazoa" id="tetur13g01900.1">
    <property type="protein sequence ID" value="tetur13g01900.1"/>
    <property type="gene ID" value="tetur13g01900"/>
</dbReference>
<evidence type="ECO:0000256" key="2">
    <source>
        <dbReference type="ARBA" id="ARBA00006897"/>
    </source>
</evidence>
<evidence type="ECO:0000256" key="7">
    <source>
        <dbReference type="ARBA" id="ARBA00022989"/>
    </source>
</evidence>
<dbReference type="Pfam" id="PF02517">
    <property type="entry name" value="Rce1-like"/>
    <property type="match status" value="1"/>
</dbReference>
<feature type="transmembrane region" description="Helical" evidence="13">
    <location>
        <begin position="81"/>
        <end position="100"/>
    </location>
</feature>
<proteinExistence type="inferred from homology"/>
<name>T1KK03_TETUR</name>
<dbReference type="EMBL" id="CAEY01000170">
    <property type="status" value="NOT_ANNOTATED_CDS"/>
    <property type="molecule type" value="Genomic_DNA"/>
</dbReference>
<keyword evidence="8 13" id="KW-0472">Membrane</keyword>
<protein>
    <recommendedName>
        <fullName evidence="12">CAAX prenyl protease 2</fullName>
        <ecNumber evidence="11">3.4.26.1</ecNumber>
    </recommendedName>
    <alternativeName>
        <fullName evidence="9">Farnesylated proteins-converting enzyme 2</fullName>
    </alternativeName>
</protein>
<dbReference type="Proteomes" id="UP000015104">
    <property type="component" value="Unassembled WGS sequence"/>
</dbReference>
<dbReference type="HOGENOM" id="CLU_1031818_0_0_1"/>
<accession>T1KK03</accession>
<dbReference type="GO" id="GO:0071586">
    <property type="term" value="P:CAAX-box protein processing"/>
    <property type="evidence" value="ECO:0007669"/>
    <property type="project" value="InterPro"/>
</dbReference>
<keyword evidence="7 13" id="KW-1133">Transmembrane helix</keyword>
<evidence type="ECO:0000256" key="10">
    <source>
        <dbReference type="ARBA" id="ARBA00047280"/>
    </source>
</evidence>
<feature type="transmembrane region" description="Helical" evidence="13">
    <location>
        <begin position="146"/>
        <end position="167"/>
    </location>
</feature>
<feature type="transmembrane region" description="Helical" evidence="13">
    <location>
        <begin position="44"/>
        <end position="61"/>
    </location>
</feature>
<dbReference type="GO" id="GO:0004222">
    <property type="term" value="F:metalloendopeptidase activity"/>
    <property type="evidence" value="ECO:0007669"/>
    <property type="project" value="InterPro"/>
</dbReference>
<keyword evidence="3" id="KW-0645">Protease</keyword>
<evidence type="ECO:0000256" key="4">
    <source>
        <dbReference type="ARBA" id="ARBA00022692"/>
    </source>
</evidence>
<dbReference type="KEGG" id="tut:107364977"/>
<reference evidence="16" key="1">
    <citation type="submission" date="2011-08" db="EMBL/GenBank/DDBJ databases">
        <authorList>
            <person name="Rombauts S."/>
        </authorList>
    </citation>
    <scope>NUCLEOTIDE SEQUENCE</scope>
    <source>
        <strain evidence="16">London</strain>
    </source>
</reference>
<comment type="catalytic activity">
    <reaction evidence="10">
        <text>Hydrolyzes the peptide bond -P2-(S-farnesyl or geranylgeranyl)C-P1'-P2'-P3'-COOH where P1' and P2' are amino acids with aliphatic sidechains and P3' is any C-terminal residue.</text>
        <dbReference type="EC" id="3.4.26.1"/>
    </reaction>
</comment>
<comment type="similarity">
    <text evidence="2">Belongs to the peptidase U48 family.</text>
</comment>
<keyword evidence="6" id="KW-0256">Endoplasmic reticulum</keyword>
<sequence length="270" mass="30944">MFVGRIRTSCFNLTAVIAFNIAVFTIVLIYVFSCRTPRNTTLGINLRLFGMFMSALLSTLFLKSAGFITEKELTPSIEYSIPLFLETMVIPLGITLMLFTGPLADRVLSRTLFTAPTHYQIKEKFRSYIIGPIIEEYLYRFLLTSLLIKCYSVESTILITAILFSLSHTHHHYMALLRSGSCDWSELGVHSLSTFLFGLYSGLLFVRTKSIVCLSLIHAFCNWMSVVRYSRLWTKIYKLFATLIGLISGFTLLYIFTKDYTQYRALIYYG</sequence>
<feature type="transmembrane region" description="Helical" evidence="13">
    <location>
        <begin position="187"/>
        <end position="206"/>
    </location>
</feature>
<gene>
    <name evidence="15" type="primary">107364977</name>
</gene>
<dbReference type="GO" id="GO:0005789">
    <property type="term" value="C:endoplasmic reticulum membrane"/>
    <property type="evidence" value="ECO:0007669"/>
    <property type="project" value="UniProtKB-SubCell"/>
</dbReference>
<evidence type="ECO:0000256" key="5">
    <source>
        <dbReference type="ARBA" id="ARBA00022801"/>
    </source>
</evidence>
<evidence type="ECO:0000313" key="15">
    <source>
        <dbReference type="EnsemblMetazoa" id="tetur13g01900.1"/>
    </source>
</evidence>
<dbReference type="PANTHER" id="PTHR13046:SF0">
    <property type="entry name" value="CAAX PRENYL PROTEASE 2"/>
    <property type="match status" value="1"/>
</dbReference>
<dbReference type="PANTHER" id="PTHR13046">
    <property type="entry name" value="PROTEASE U48 CAAX PRENYL PROTEASE RCE1"/>
    <property type="match status" value="1"/>
</dbReference>
<feature type="transmembrane region" description="Helical" evidence="13">
    <location>
        <begin position="12"/>
        <end position="32"/>
    </location>
</feature>
<evidence type="ECO:0000256" key="6">
    <source>
        <dbReference type="ARBA" id="ARBA00022824"/>
    </source>
</evidence>
<evidence type="ECO:0000256" key="12">
    <source>
        <dbReference type="ARBA" id="ARBA00049763"/>
    </source>
</evidence>
<evidence type="ECO:0000256" key="9">
    <source>
        <dbReference type="ARBA" id="ARBA00032607"/>
    </source>
</evidence>
<evidence type="ECO:0000256" key="8">
    <source>
        <dbReference type="ARBA" id="ARBA00023136"/>
    </source>
</evidence>
<evidence type="ECO:0000256" key="11">
    <source>
        <dbReference type="ARBA" id="ARBA00049729"/>
    </source>
</evidence>
<keyword evidence="5" id="KW-0378">Hydrolase</keyword>
<feature type="transmembrane region" description="Helical" evidence="13">
    <location>
        <begin position="236"/>
        <end position="256"/>
    </location>
</feature>
<comment type="subcellular location">
    <subcellularLocation>
        <location evidence="1">Endoplasmic reticulum membrane</location>
        <topology evidence="1">Multi-pass membrane protein</topology>
    </subcellularLocation>
</comment>
<dbReference type="eggNOG" id="KOG4130">
    <property type="taxonomic scope" value="Eukaryota"/>
</dbReference>
<dbReference type="AlphaFoldDB" id="T1KK03"/>
<dbReference type="STRING" id="32264.T1KK03"/>
<feature type="domain" description="CAAX prenyl protease 2/Lysostaphin resistance protein A-like" evidence="14">
    <location>
        <begin position="127"/>
        <end position="224"/>
    </location>
</feature>
<dbReference type="InterPro" id="IPR003675">
    <property type="entry name" value="Rce1/LyrA-like_dom"/>
</dbReference>